<evidence type="ECO:0000313" key="3">
    <source>
        <dbReference type="EMBL" id="APU13285.1"/>
    </source>
</evidence>
<proteinExistence type="inferred from homology"/>
<dbReference type="SUPFAM" id="SSF143120">
    <property type="entry name" value="YefM-like"/>
    <property type="match status" value="1"/>
</dbReference>
<gene>
    <name evidence="3" type="ORF">UA74_06055</name>
</gene>
<dbReference type="AlphaFoldDB" id="A0AAC9LBA8"/>
<feature type="region of interest" description="Disordered" evidence="2">
    <location>
        <begin position="29"/>
        <end position="166"/>
    </location>
</feature>
<accession>A0AAC9LBA8</accession>
<reference evidence="4" key="1">
    <citation type="submission" date="2016-06" db="EMBL/GenBank/DDBJ databases">
        <title>Complete genome sequence of Actinoalloteichus fjordicus DSM 46855 (=ADI127-17), type strain of the new species Actinoalloteichus fjordicus.</title>
        <authorList>
            <person name="Ruckert C."/>
            <person name="Nouioui I."/>
            <person name="Willmese J."/>
            <person name="van Wezel G."/>
            <person name="Klenk H.-P."/>
            <person name="Kalinowski J."/>
            <person name="Zotchev S.B."/>
        </authorList>
    </citation>
    <scope>NUCLEOTIDE SEQUENCE [LARGE SCALE GENOMIC DNA]</scope>
    <source>
        <strain evidence="4">ADI127-7</strain>
    </source>
</reference>
<dbReference type="EMBL" id="CP016076">
    <property type="protein sequence ID" value="APU13285.1"/>
    <property type="molecule type" value="Genomic_DNA"/>
</dbReference>
<dbReference type="InterPro" id="IPR036165">
    <property type="entry name" value="YefM-like_sf"/>
</dbReference>
<dbReference type="KEGG" id="acad:UA74_06055"/>
<feature type="compositionally biased region" description="Basic and acidic residues" evidence="2">
    <location>
        <begin position="71"/>
        <end position="86"/>
    </location>
</feature>
<feature type="compositionally biased region" description="Basic and acidic residues" evidence="2">
    <location>
        <begin position="111"/>
        <end position="121"/>
    </location>
</feature>
<evidence type="ECO:0000313" key="4">
    <source>
        <dbReference type="Proteomes" id="UP000185511"/>
    </source>
</evidence>
<keyword evidence="4" id="KW-1185">Reference proteome</keyword>
<protein>
    <submittedName>
        <fullName evidence="3">Prevent-host-death family protein</fullName>
    </submittedName>
</protein>
<sequence>MSQRIGSRELRRDEAEIIRRVEAGESFTVTQAGRPVADLVPHRPGGRPATTDRTLGAVQAEFRSLPPVDASRWDRDRRRSDSRFGADDPLENPWDRGTRHGSAVTARPARHPGEGSGERADAGSAEGSPADTVAPATGLAAVVGRGTADSAGRRNDRSAPGGSYPR</sequence>
<comment type="similarity">
    <text evidence="1">Belongs to the phD/YefM antitoxin family.</text>
</comment>
<name>A0AAC9LBA8_9PSEU</name>
<dbReference type="Proteomes" id="UP000185511">
    <property type="component" value="Chromosome"/>
</dbReference>
<organism evidence="3 4">
    <name type="scientific">Actinoalloteichus fjordicus</name>
    <dbReference type="NCBI Taxonomy" id="1612552"/>
    <lineage>
        <taxon>Bacteria</taxon>
        <taxon>Bacillati</taxon>
        <taxon>Actinomycetota</taxon>
        <taxon>Actinomycetes</taxon>
        <taxon>Pseudonocardiales</taxon>
        <taxon>Pseudonocardiaceae</taxon>
        <taxon>Actinoalloteichus</taxon>
    </lineage>
</organism>
<dbReference type="RefSeq" id="WP_075739424.1">
    <property type="nucleotide sequence ID" value="NZ_CP016076.1"/>
</dbReference>
<dbReference type="Gene3D" id="3.40.1620.10">
    <property type="entry name" value="YefM-like domain"/>
    <property type="match status" value="1"/>
</dbReference>
<evidence type="ECO:0000256" key="1">
    <source>
        <dbReference type="ARBA" id="ARBA00009981"/>
    </source>
</evidence>
<dbReference type="NCBIfam" id="TIGR01552">
    <property type="entry name" value="phd_fam"/>
    <property type="match status" value="1"/>
</dbReference>
<evidence type="ECO:0000256" key="2">
    <source>
        <dbReference type="SAM" id="MobiDB-lite"/>
    </source>
</evidence>